<dbReference type="Proteomes" id="UP001597393">
    <property type="component" value="Unassembled WGS sequence"/>
</dbReference>
<dbReference type="RefSeq" id="WP_380867575.1">
    <property type="nucleotide sequence ID" value="NZ_JBHUMA010000004.1"/>
</dbReference>
<dbReference type="PROSITE" id="PS51257">
    <property type="entry name" value="PROKAR_LIPOPROTEIN"/>
    <property type="match status" value="1"/>
</dbReference>
<comment type="caution">
    <text evidence="2">The sequence shown here is derived from an EMBL/GenBank/DDBJ whole genome shotgun (WGS) entry which is preliminary data.</text>
</comment>
<dbReference type="EMBL" id="JBHUMA010000004">
    <property type="protein sequence ID" value="MFD2598044.1"/>
    <property type="molecule type" value="Genomic_DNA"/>
</dbReference>
<organism evidence="2 3">
    <name type="scientific">Sphingobacterium corticis</name>
    <dbReference type="NCBI Taxonomy" id="1812823"/>
    <lineage>
        <taxon>Bacteria</taxon>
        <taxon>Pseudomonadati</taxon>
        <taxon>Bacteroidota</taxon>
        <taxon>Sphingobacteriia</taxon>
        <taxon>Sphingobacteriales</taxon>
        <taxon>Sphingobacteriaceae</taxon>
        <taxon>Sphingobacterium</taxon>
    </lineage>
</organism>
<name>A0ABW5NG20_9SPHI</name>
<keyword evidence="1" id="KW-0732">Signal</keyword>
<reference evidence="3" key="1">
    <citation type="journal article" date="2019" name="Int. J. Syst. Evol. Microbiol.">
        <title>The Global Catalogue of Microorganisms (GCM) 10K type strain sequencing project: providing services to taxonomists for standard genome sequencing and annotation.</title>
        <authorList>
            <consortium name="The Broad Institute Genomics Platform"/>
            <consortium name="The Broad Institute Genome Sequencing Center for Infectious Disease"/>
            <person name="Wu L."/>
            <person name="Ma J."/>
        </authorList>
    </citation>
    <scope>NUCLEOTIDE SEQUENCE [LARGE SCALE GENOMIC DNA]</scope>
    <source>
        <strain evidence="3">KCTC 42248</strain>
    </source>
</reference>
<keyword evidence="3" id="KW-1185">Reference proteome</keyword>
<evidence type="ECO:0000313" key="3">
    <source>
        <dbReference type="Proteomes" id="UP001597393"/>
    </source>
</evidence>
<proteinExistence type="predicted"/>
<feature type="chain" id="PRO_5045183227" description="Lipoprotein" evidence="1">
    <location>
        <begin position="24"/>
        <end position="166"/>
    </location>
</feature>
<accession>A0ABW5NG20</accession>
<evidence type="ECO:0008006" key="4">
    <source>
        <dbReference type="Google" id="ProtNLM"/>
    </source>
</evidence>
<evidence type="ECO:0000256" key="1">
    <source>
        <dbReference type="SAM" id="SignalP"/>
    </source>
</evidence>
<feature type="signal peptide" evidence="1">
    <location>
        <begin position="1"/>
        <end position="23"/>
    </location>
</feature>
<sequence>MKKTGILFGVASAAILMMSSCNNGPTNGNEQKIDPALEEPATGDDNMHIDYTAAEHFLVRPSYTGTLNNPKIETKAKFDSIFYCTHEHPEAVEVDFDKNYVIAVVAPNTNTRNTVKPISLRKSEPNEVVLTYRWESGTQQPDSTRSSLALIVKKEHDGTVILNESR</sequence>
<evidence type="ECO:0000313" key="2">
    <source>
        <dbReference type="EMBL" id="MFD2598044.1"/>
    </source>
</evidence>
<protein>
    <recommendedName>
        <fullName evidence="4">Lipoprotein</fullName>
    </recommendedName>
</protein>
<gene>
    <name evidence="2" type="ORF">ACFSQ3_03685</name>
</gene>